<feature type="compositionally biased region" description="Basic residues" evidence="1">
    <location>
        <begin position="198"/>
        <end position="210"/>
    </location>
</feature>
<organism evidence="2 3">
    <name type="scientific">Pholiota conissans</name>
    <dbReference type="NCBI Taxonomy" id="109636"/>
    <lineage>
        <taxon>Eukaryota</taxon>
        <taxon>Fungi</taxon>
        <taxon>Dikarya</taxon>
        <taxon>Basidiomycota</taxon>
        <taxon>Agaricomycotina</taxon>
        <taxon>Agaricomycetes</taxon>
        <taxon>Agaricomycetidae</taxon>
        <taxon>Agaricales</taxon>
        <taxon>Agaricineae</taxon>
        <taxon>Strophariaceae</taxon>
        <taxon>Pholiota</taxon>
    </lineage>
</organism>
<keyword evidence="3" id="KW-1185">Reference proteome</keyword>
<evidence type="ECO:0000313" key="3">
    <source>
        <dbReference type="Proteomes" id="UP000807469"/>
    </source>
</evidence>
<feature type="region of interest" description="Disordered" evidence="1">
    <location>
        <begin position="1"/>
        <end position="30"/>
    </location>
</feature>
<accession>A0A9P6CQR7</accession>
<name>A0A9P6CQR7_9AGAR</name>
<feature type="compositionally biased region" description="Polar residues" evidence="1">
    <location>
        <begin position="258"/>
        <end position="282"/>
    </location>
</feature>
<sequence>MLSGLLTSSATSQILTQPDIDQPPRHTQDMPAAKYILDSEARSNCNEAVLRQSAVAESAQDDEESSPVQPRAHLNQSSLYFPSDPPPCRISSAVLRIAHPSAVSEVGLEPSLRRIQATLSTADSGEKSFGVQTPLSLETPIISEQENRDSNPSAFLENEHGYDGDAEDDTYGAICSKRVIPSRRRLFMMIRHRRVSALRTAQQKHPKHCRKTSEDRKDTSYGPQEQCDPGDRVDRKTNGLELRGDASSADELPLPHNARNTRIDCNTRTTSPTASQSGTYTHIPSPIDGYTTVPVPSATVVALA</sequence>
<proteinExistence type="predicted"/>
<dbReference type="Proteomes" id="UP000807469">
    <property type="component" value="Unassembled WGS sequence"/>
</dbReference>
<evidence type="ECO:0000256" key="1">
    <source>
        <dbReference type="SAM" id="MobiDB-lite"/>
    </source>
</evidence>
<gene>
    <name evidence="2" type="ORF">BDN70DRAFT_935267</name>
</gene>
<comment type="caution">
    <text evidence="2">The sequence shown here is derived from an EMBL/GenBank/DDBJ whole genome shotgun (WGS) entry which is preliminary data.</text>
</comment>
<protein>
    <submittedName>
        <fullName evidence="2">Uncharacterized protein</fullName>
    </submittedName>
</protein>
<reference evidence="2" key="1">
    <citation type="submission" date="2020-11" db="EMBL/GenBank/DDBJ databases">
        <authorList>
            <consortium name="DOE Joint Genome Institute"/>
            <person name="Ahrendt S."/>
            <person name="Riley R."/>
            <person name="Andreopoulos W."/>
            <person name="Labutti K."/>
            <person name="Pangilinan J."/>
            <person name="Ruiz-Duenas F.J."/>
            <person name="Barrasa J.M."/>
            <person name="Sanchez-Garcia M."/>
            <person name="Camarero S."/>
            <person name="Miyauchi S."/>
            <person name="Serrano A."/>
            <person name="Linde D."/>
            <person name="Babiker R."/>
            <person name="Drula E."/>
            <person name="Ayuso-Fernandez I."/>
            <person name="Pacheco R."/>
            <person name="Padilla G."/>
            <person name="Ferreira P."/>
            <person name="Barriuso J."/>
            <person name="Kellner H."/>
            <person name="Castanera R."/>
            <person name="Alfaro M."/>
            <person name="Ramirez L."/>
            <person name="Pisabarro A.G."/>
            <person name="Kuo A."/>
            <person name="Tritt A."/>
            <person name="Lipzen A."/>
            <person name="He G."/>
            <person name="Yan M."/>
            <person name="Ng V."/>
            <person name="Cullen D."/>
            <person name="Martin F."/>
            <person name="Rosso M.-N."/>
            <person name="Henrissat B."/>
            <person name="Hibbett D."/>
            <person name="Martinez A.T."/>
            <person name="Grigoriev I.V."/>
        </authorList>
    </citation>
    <scope>NUCLEOTIDE SEQUENCE</scope>
    <source>
        <strain evidence="2">CIRM-BRFM 674</strain>
    </source>
</reference>
<feature type="compositionally biased region" description="Polar residues" evidence="1">
    <location>
        <begin position="1"/>
        <end position="16"/>
    </location>
</feature>
<dbReference type="EMBL" id="MU155304">
    <property type="protein sequence ID" value="KAF9476166.1"/>
    <property type="molecule type" value="Genomic_DNA"/>
</dbReference>
<feature type="compositionally biased region" description="Basic and acidic residues" evidence="1">
    <location>
        <begin position="229"/>
        <end position="244"/>
    </location>
</feature>
<feature type="region of interest" description="Disordered" evidence="1">
    <location>
        <begin position="198"/>
        <end position="282"/>
    </location>
</feature>
<evidence type="ECO:0000313" key="2">
    <source>
        <dbReference type="EMBL" id="KAF9476166.1"/>
    </source>
</evidence>
<dbReference type="AlphaFoldDB" id="A0A9P6CQR7"/>